<organism evidence="1 2">
    <name type="scientific">Mycolicibacterium novocastrense</name>
    <name type="common">Mycobacterium novocastrense</name>
    <dbReference type="NCBI Taxonomy" id="59813"/>
    <lineage>
        <taxon>Bacteria</taxon>
        <taxon>Bacillati</taxon>
        <taxon>Actinomycetota</taxon>
        <taxon>Actinomycetes</taxon>
        <taxon>Mycobacteriales</taxon>
        <taxon>Mycobacteriaceae</taxon>
        <taxon>Mycolicibacterium</taxon>
    </lineage>
</organism>
<name>A0ABQ0KCW7_MYCNV</name>
<keyword evidence="1" id="KW-0808">Transferase</keyword>
<evidence type="ECO:0000313" key="2">
    <source>
        <dbReference type="Proteomes" id="UP000069773"/>
    </source>
</evidence>
<evidence type="ECO:0000313" key="1">
    <source>
        <dbReference type="EMBL" id="GAT07212.1"/>
    </source>
</evidence>
<dbReference type="Proteomes" id="UP000069773">
    <property type="component" value="Unassembled WGS sequence"/>
</dbReference>
<protein>
    <submittedName>
        <fullName evidence="1">Histidine kinase</fullName>
    </submittedName>
</protein>
<accession>A0ABQ0KCW7</accession>
<keyword evidence="1" id="KW-0418">Kinase</keyword>
<sequence length="94" mass="10684">MLCPPPGCDPTHDSTLGRIDVDNVWVLFMSGPAREAASSPCGRHNGCVHNELEPNRRMPVWRDPLSAGFRAHRHLLLLRLRWHERRGDSASTRH</sequence>
<gene>
    <name evidence="1" type="ORF">RMCN_0345</name>
</gene>
<comment type="caution">
    <text evidence="1">The sequence shown here is derived from an EMBL/GenBank/DDBJ whole genome shotgun (WGS) entry which is preliminary data.</text>
</comment>
<reference evidence="1 2" key="1">
    <citation type="journal article" date="2016" name="Genome Announc.">
        <title>Draft Genome Sequences of Five Rapidly Growing Mycobacterium Species, M. thermoresistibile, M. fortuitum subsp. acetamidolyticum, M. canariasense, M. brisbanense, and M. novocastrense.</title>
        <authorList>
            <person name="Katahira K."/>
            <person name="Ogura Y."/>
            <person name="Gotoh Y."/>
            <person name="Hayashi T."/>
        </authorList>
    </citation>
    <scope>NUCLEOTIDE SEQUENCE [LARGE SCALE GENOMIC DNA]</scope>
    <source>
        <strain evidence="1 2">JCM18114</strain>
    </source>
</reference>
<proteinExistence type="predicted"/>
<dbReference type="GO" id="GO:0016301">
    <property type="term" value="F:kinase activity"/>
    <property type="evidence" value="ECO:0007669"/>
    <property type="project" value="UniProtKB-KW"/>
</dbReference>
<dbReference type="EMBL" id="BCTA01000002">
    <property type="protein sequence ID" value="GAT07212.1"/>
    <property type="molecule type" value="Genomic_DNA"/>
</dbReference>
<keyword evidence="2" id="KW-1185">Reference proteome</keyword>